<sequence length="252" mass="27994">MSQSRTINHGWHQNFKRRGSVREWSHCMCLQQKMLGSADVLVIYWTHIFVKKGNSSTYMIHIVIQRKMPQRAVQDESESDDLSDTKDKIKQEIDEVSERVNETIESASVVPETTEELDGQIDVGVPSAAHEDVLLHMSIEEIEAVLRCRRAAVAAARSCSSAASQCTGRRTYSLSTNSMASTLSPTRASTRTLGQASGDTSTPMQDATVVEQTQQPINDAQEPQNTEGRKRHLGDDASDWREDLPGNYGENG</sequence>
<accession>A0A1J9Q0D3</accession>
<feature type="compositionally biased region" description="Polar residues" evidence="2">
    <location>
        <begin position="177"/>
        <end position="226"/>
    </location>
</feature>
<comment type="caution">
    <text evidence="3">The sequence shown here is derived from an EMBL/GenBank/DDBJ whole genome shotgun (WGS) entry which is preliminary data.</text>
</comment>
<keyword evidence="4" id="KW-1185">Reference proteome</keyword>
<dbReference type="VEuPathDB" id="FungiDB:ACJ73_10346"/>
<evidence type="ECO:0000256" key="2">
    <source>
        <dbReference type="SAM" id="MobiDB-lite"/>
    </source>
</evidence>
<evidence type="ECO:0000313" key="4">
    <source>
        <dbReference type="Proteomes" id="UP000242791"/>
    </source>
</evidence>
<gene>
    <name evidence="3" type="ORF">ACJ73_10346</name>
</gene>
<organism evidence="3 4">
    <name type="scientific">Blastomyces percursus</name>
    <dbReference type="NCBI Taxonomy" id="1658174"/>
    <lineage>
        <taxon>Eukaryota</taxon>
        <taxon>Fungi</taxon>
        <taxon>Dikarya</taxon>
        <taxon>Ascomycota</taxon>
        <taxon>Pezizomycotina</taxon>
        <taxon>Eurotiomycetes</taxon>
        <taxon>Eurotiomycetidae</taxon>
        <taxon>Onygenales</taxon>
        <taxon>Ajellomycetaceae</taxon>
        <taxon>Blastomyces</taxon>
    </lineage>
</organism>
<dbReference type="EMBL" id="LGTZ01003771">
    <property type="protein sequence ID" value="OJD09404.1"/>
    <property type="molecule type" value="Genomic_DNA"/>
</dbReference>
<protein>
    <submittedName>
        <fullName evidence="3">Uncharacterized protein</fullName>
    </submittedName>
</protein>
<dbReference type="AlphaFoldDB" id="A0A1J9Q0D3"/>
<feature type="compositionally biased region" description="Basic and acidic residues" evidence="2">
    <location>
        <begin position="233"/>
        <end position="244"/>
    </location>
</feature>
<keyword evidence="1" id="KW-0175">Coiled coil</keyword>
<proteinExistence type="predicted"/>
<evidence type="ECO:0000256" key="1">
    <source>
        <dbReference type="SAM" id="Coils"/>
    </source>
</evidence>
<feature type="region of interest" description="Disordered" evidence="2">
    <location>
        <begin position="177"/>
        <end position="252"/>
    </location>
</feature>
<feature type="coiled-coil region" evidence="1">
    <location>
        <begin position="79"/>
        <end position="106"/>
    </location>
</feature>
<reference evidence="3 4" key="1">
    <citation type="submission" date="2015-08" db="EMBL/GenBank/DDBJ databases">
        <title>Emmonsia species relationships and genome sequence.</title>
        <authorList>
            <person name="Cuomo C.A."/>
            <person name="Schwartz I.S."/>
            <person name="Kenyon C."/>
            <person name="De Hoog G.S."/>
            <person name="Govender N.P."/>
            <person name="Botha A."/>
            <person name="Moreno L."/>
            <person name="De Vries M."/>
            <person name="Munoz J.F."/>
            <person name="Stielow J.B."/>
        </authorList>
    </citation>
    <scope>NUCLEOTIDE SEQUENCE [LARGE SCALE GENOMIC DNA]</scope>
    <source>
        <strain evidence="3 4">EI222</strain>
    </source>
</reference>
<name>A0A1J9Q0D3_9EURO</name>
<dbReference type="Proteomes" id="UP000242791">
    <property type="component" value="Unassembled WGS sequence"/>
</dbReference>
<evidence type="ECO:0000313" key="3">
    <source>
        <dbReference type="EMBL" id="OJD09404.1"/>
    </source>
</evidence>